<evidence type="ECO:0000259" key="6">
    <source>
        <dbReference type="Pfam" id="PF14322"/>
    </source>
</evidence>
<dbReference type="InterPro" id="IPR011990">
    <property type="entry name" value="TPR-like_helical_dom_sf"/>
</dbReference>
<dbReference type="Gene3D" id="1.25.40.390">
    <property type="match status" value="1"/>
</dbReference>
<organism evidence="7">
    <name type="scientific">gut metagenome</name>
    <dbReference type="NCBI Taxonomy" id="749906"/>
    <lineage>
        <taxon>unclassified sequences</taxon>
        <taxon>metagenomes</taxon>
        <taxon>organismal metagenomes</taxon>
    </lineage>
</organism>
<protein>
    <submittedName>
        <fullName evidence="7">Secreted protein containing RagB/SusD domain protein</fullName>
    </submittedName>
</protein>
<accession>J9GK63</accession>
<comment type="subcellular location">
    <subcellularLocation>
        <location evidence="1">Cell outer membrane</location>
    </subcellularLocation>
</comment>
<evidence type="ECO:0000256" key="2">
    <source>
        <dbReference type="ARBA" id="ARBA00022729"/>
    </source>
</evidence>
<sequence length="493" mass="56614">MMKMKTRKIASLLLGTCLAFSTTSCNDWLDVTPQAQVSGEKIFSSPAGYESVLYGIYISMTEPKTYGRNLTFGLMDVLSQYYTTYTNKTHTLYEASMYNYENGGIRDLIDQIWLSNYNSIANCNILLENLDGRAPEYFTNHHYRLLKGETLALRAYLHFDLLRAFALNYKEFPEAMGIPYAESFHQKIHPQLKIKEVLEKSLADLTEARRLLKDIDPVFDDSFKDPIYHFVQPLDNNDIFASYRAYRMNYYAVTALMARIYHYMGNDALAVEFAEEVIKAADNGYFQFTKESALSAELQKRDIIMQNELVFALDGLDVQQTFYACDAKNTESFPLLDAQELYPDADDFRHYIIGESSNNGKVISYKYMKTNSNSASNAGKIPMIRLTEMYFIAAASSFQTDKEKAVNYLKLVRKMRGAAQTVNADSYEAFLKDLTTEVRREFVGEGQLFYWYKSHNLPVQRKGSELVLTSKQKCLPMSANEVEFGNRVEDYLK</sequence>
<dbReference type="Pfam" id="PF07980">
    <property type="entry name" value="SusD_RagB"/>
    <property type="match status" value="1"/>
</dbReference>
<dbReference type="PROSITE" id="PS51257">
    <property type="entry name" value="PROKAR_LIPOPROTEIN"/>
    <property type="match status" value="1"/>
</dbReference>
<evidence type="ECO:0000256" key="1">
    <source>
        <dbReference type="ARBA" id="ARBA00004442"/>
    </source>
</evidence>
<dbReference type="GO" id="GO:0009279">
    <property type="term" value="C:cell outer membrane"/>
    <property type="evidence" value="ECO:0007669"/>
    <property type="project" value="UniProtKB-SubCell"/>
</dbReference>
<name>J9GK63_9ZZZZ</name>
<keyword evidence="2" id="KW-0732">Signal</keyword>
<dbReference type="Gene3D" id="1.25.40.900">
    <property type="match status" value="1"/>
</dbReference>
<dbReference type="InterPro" id="IPR033985">
    <property type="entry name" value="SusD-like_N"/>
</dbReference>
<dbReference type="EMBL" id="AMCI01002532">
    <property type="protein sequence ID" value="EJX02478.1"/>
    <property type="molecule type" value="Genomic_DNA"/>
</dbReference>
<gene>
    <name evidence="7" type="ORF">EVA_09421</name>
</gene>
<dbReference type="InterPro" id="IPR012944">
    <property type="entry name" value="SusD_RagB_dom"/>
</dbReference>
<evidence type="ECO:0000259" key="5">
    <source>
        <dbReference type="Pfam" id="PF07980"/>
    </source>
</evidence>
<dbReference type="AlphaFoldDB" id="J9GK63"/>
<dbReference type="Pfam" id="PF14322">
    <property type="entry name" value="SusD-like_3"/>
    <property type="match status" value="1"/>
</dbReference>
<evidence type="ECO:0000313" key="7">
    <source>
        <dbReference type="EMBL" id="EJX02478.1"/>
    </source>
</evidence>
<keyword evidence="4" id="KW-0998">Cell outer membrane</keyword>
<reference evidence="7" key="1">
    <citation type="journal article" date="2012" name="PLoS ONE">
        <title>Gene sets for utilization of primary and secondary nutrition supplies in the distal gut of endangered iberian lynx.</title>
        <authorList>
            <person name="Alcaide M."/>
            <person name="Messina E."/>
            <person name="Richter M."/>
            <person name="Bargiela R."/>
            <person name="Peplies J."/>
            <person name="Huws S.A."/>
            <person name="Newbold C.J."/>
            <person name="Golyshin P.N."/>
            <person name="Simon M.A."/>
            <person name="Lopez G."/>
            <person name="Yakimov M.M."/>
            <person name="Ferrer M."/>
        </authorList>
    </citation>
    <scope>NUCLEOTIDE SEQUENCE</scope>
</reference>
<proteinExistence type="predicted"/>
<keyword evidence="3" id="KW-0472">Membrane</keyword>
<evidence type="ECO:0000256" key="3">
    <source>
        <dbReference type="ARBA" id="ARBA00023136"/>
    </source>
</evidence>
<comment type="caution">
    <text evidence="7">The sequence shown here is derived from an EMBL/GenBank/DDBJ whole genome shotgun (WGS) entry which is preliminary data.</text>
</comment>
<evidence type="ECO:0000256" key="4">
    <source>
        <dbReference type="ARBA" id="ARBA00023237"/>
    </source>
</evidence>
<feature type="domain" description="SusD-like N-terminal" evidence="6">
    <location>
        <begin position="27"/>
        <end position="214"/>
    </location>
</feature>
<dbReference type="SUPFAM" id="SSF48452">
    <property type="entry name" value="TPR-like"/>
    <property type="match status" value="1"/>
</dbReference>
<feature type="domain" description="RagB/SusD" evidence="5">
    <location>
        <begin position="355"/>
        <end position="449"/>
    </location>
</feature>